<dbReference type="AlphaFoldDB" id="A0AAN7Q4Y0"/>
<gene>
    <name evidence="1" type="ORF">RN001_008171</name>
</gene>
<proteinExistence type="predicted"/>
<accession>A0AAN7Q4Y0</accession>
<reference evidence="2" key="1">
    <citation type="submission" date="2023-01" db="EMBL/GenBank/DDBJ databases">
        <title>Key to firefly adult light organ development and bioluminescence: homeobox transcription factors regulate luciferase expression and transportation to peroxisome.</title>
        <authorList>
            <person name="Fu X."/>
        </authorList>
    </citation>
    <scope>NUCLEOTIDE SEQUENCE [LARGE SCALE GENOMIC DNA]</scope>
</reference>
<keyword evidence="2" id="KW-1185">Reference proteome</keyword>
<organism evidence="1 2">
    <name type="scientific">Aquatica leii</name>
    <dbReference type="NCBI Taxonomy" id="1421715"/>
    <lineage>
        <taxon>Eukaryota</taxon>
        <taxon>Metazoa</taxon>
        <taxon>Ecdysozoa</taxon>
        <taxon>Arthropoda</taxon>
        <taxon>Hexapoda</taxon>
        <taxon>Insecta</taxon>
        <taxon>Pterygota</taxon>
        <taxon>Neoptera</taxon>
        <taxon>Endopterygota</taxon>
        <taxon>Coleoptera</taxon>
        <taxon>Polyphaga</taxon>
        <taxon>Elateriformia</taxon>
        <taxon>Elateroidea</taxon>
        <taxon>Lampyridae</taxon>
        <taxon>Luciolinae</taxon>
        <taxon>Aquatica</taxon>
    </lineage>
</organism>
<evidence type="ECO:0000313" key="2">
    <source>
        <dbReference type="Proteomes" id="UP001353858"/>
    </source>
</evidence>
<dbReference type="EMBL" id="JARPUR010000003">
    <property type="protein sequence ID" value="KAK4880025.1"/>
    <property type="molecule type" value="Genomic_DNA"/>
</dbReference>
<protein>
    <submittedName>
        <fullName evidence="1">Uncharacterized protein</fullName>
    </submittedName>
</protein>
<comment type="caution">
    <text evidence="1">The sequence shown here is derived from an EMBL/GenBank/DDBJ whole genome shotgun (WGS) entry which is preliminary data.</text>
</comment>
<dbReference type="Proteomes" id="UP001353858">
    <property type="component" value="Unassembled WGS sequence"/>
</dbReference>
<evidence type="ECO:0000313" key="1">
    <source>
        <dbReference type="EMBL" id="KAK4880025.1"/>
    </source>
</evidence>
<sequence>MNKNNKEYKEVNRTINRKIREAKENWVTKKCKEIERLERVYDSRSIHKTVKEVCNLRKKQHYGLIINKQEKIIITVKEKLARWKEYVKELYQDDRTKPVNIKHAETAPVIK</sequence>
<name>A0AAN7Q4Y0_9COLE</name>